<dbReference type="Proteomes" id="UP001526225">
    <property type="component" value="Unassembled WGS sequence"/>
</dbReference>
<dbReference type="PANTHER" id="PTHR37819">
    <property type="entry name" value="PROTEIN PSIE"/>
    <property type="match status" value="1"/>
</dbReference>
<accession>A0ABT3E462</accession>
<keyword evidence="4" id="KW-1003">Cell membrane</keyword>
<dbReference type="PANTHER" id="PTHR37819:SF1">
    <property type="entry name" value="PROTEIN PSIE"/>
    <property type="match status" value="1"/>
</dbReference>
<organism evidence="9 10">
    <name type="scientific">Weissella ceti</name>
    <dbReference type="NCBI Taxonomy" id="759620"/>
    <lineage>
        <taxon>Bacteria</taxon>
        <taxon>Bacillati</taxon>
        <taxon>Bacillota</taxon>
        <taxon>Bacilli</taxon>
        <taxon>Lactobacillales</taxon>
        <taxon>Lactobacillaceae</taxon>
        <taxon>Weissella</taxon>
    </lineage>
</organism>
<evidence type="ECO:0000313" key="9">
    <source>
        <dbReference type="EMBL" id="MCW0952723.1"/>
    </source>
</evidence>
<keyword evidence="5 8" id="KW-0812">Transmembrane</keyword>
<comment type="similarity">
    <text evidence="2">Belongs to the PsiE family.</text>
</comment>
<name>A0ABT3E462_9LACO</name>
<dbReference type="EMBL" id="JAOZFE010000001">
    <property type="protein sequence ID" value="MCW0952723.1"/>
    <property type="molecule type" value="Genomic_DNA"/>
</dbReference>
<feature type="transmembrane region" description="Helical" evidence="8">
    <location>
        <begin position="12"/>
        <end position="29"/>
    </location>
</feature>
<reference evidence="9 10" key="1">
    <citation type="submission" date="2022-10" db="EMBL/GenBank/DDBJ databases">
        <title>Weissella fermenti sp. nov., isolated from fermented cabbage.</title>
        <authorList>
            <person name="Lee J.K."/>
            <person name="Baek J.H."/>
            <person name="Choi D.G."/>
            <person name="Kim J.M."/>
            <person name="Jeon C.O."/>
        </authorList>
    </citation>
    <scope>NUCLEOTIDE SEQUENCE [LARGE SCALE GENOMIC DNA]</scope>
    <source>
        <strain evidence="9 10">KACC 18534</strain>
    </source>
</reference>
<dbReference type="Pfam" id="PF06146">
    <property type="entry name" value="PsiE"/>
    <property type="match status" value="1"/>
</dbReference>
<evidence type="ECO:0000256" key="3">
    <source>
        <dbReference type="ARBA" id="ARBA00021903"/>
    </source>
</evidence>
<gene>
    <name evidence="9" type="ORF">OIT44_01345</name>
</gene>
<evidence type="ECO:0000256" key="1">
    <source>
        <dbReference type="ARBA" id="ARBA00004429"/>
    </source>
</evidence>
<dbReference type="InterPro" id="IPR009315">
    <property type="entry name" value="P_starv_induced_PsiE"/>
</dbReference>
<evidence type="ECO:0000313" key="10">
    <source>
        <dbReference type="Proteomes" id="UP001526225"/>
    </source>
</evidence>
<keyword evidence="10" id="KW-1185">Reference proteome</keyword>
<sequence>MKNIVKVFYSHILEWGMLALGIILLGFFFRDTVLLAKLVFTASMPADFYTISELILETFLFFEFIVLTREYVVTKHISLKNFMYIGITAMLRNLLVNHADATEVLIQALAIVVLLLGLMGYSWMNQHLRHLQNSDERDTIDF</sequence>
<keyword evidence="7 8" id="KW-0472">Membrane</keyword>
<comment type="caution">
    <text evidence="9">The sequence shown here is derived from an EMBL/GenBank/DDBJ whole genome shotgun (WGS) entry which is preliminary data.</text>
</comment>
<keyword evidence="6 8" id="KW-1133">Transmembrane helix</keyword>
<feature type="transmembrane region" description="Helical" evidence="8">
    <location>
        <begin position="49"/>
        <end position="69"/>
    </location>
</feature>
<evidence type="ECO:0000256" key="5">
    <source>
        <dbReference type="ARBA" id="ARBA00022692"/>
    </source>
</evidence>
<dbReference type="InterPro" id="IPR020948">
    <property type="entry name" value="P_starv_induced_PsiE-like"/>
</dbReference>
<feature type="transmembrane region" description="Helical" evidence="8">
    <location>
        <begin position="105"/>
        <end position="124"/>
    </location>
</feature>
<evidence type="ECO:0000256" key="8">
    <source>
        <dbReference type="SAM" id="Phobius"/>
    </source>
</evidence>
<evidence type="ECO:0000256" key="2">
    <source>
        <dbReference type="ARBA" id="ARBA00005632"/>
    </source>
</evidence>
<comment type="subcellular location">
    <subcellularLocation>
        <location evidence="1">Cell inner membrane</location>
        <topology evidence="1">Multi-pass membrane protein</topology>
    </subcellularLocation>
</comment>
<feature type="transmembrane region" description="Helical" evidence="8">
    <location>
        <begin position="81"/>
        <end position="99"/>
    </location>
</feature>
<proteinExistence type="inferred from homology"/>
<dbReference type="RefSeq" id="WP_213409330.1">
    <property type="nucleotide sequence ID" value="NZ_CP074441.1"/>
</dbReference>
<evidence type="ECO:0000256" key="4">
    <source>
        <dbReference type="ARBA" id="ARBA00022475"/>
    </source>
</evidence>
<evidence type="ECO:0000256" key="6">
    <source>
        <dbReference type="ARBA" id="ARBA00022989"/>
    </source>
</evidence>
<protein>
    <recommendedName>
        <fullName evidence="3">Protein PsiE</fullName>
    </recommendedName>
</protein>
<evidence type="ECO:0000256" key="7">
    <source>
        <dbReference type="ARBA" id="ARBA00023136"/>
    </source>
</evidence>